<dbReference type="GO" id="GO:0016125">
    <property type="term" value="P:sterol metabolic process"/>
    <property type="evidence" value="ECO:0007669"/>
    <property type="project" value="TreeGrafter"/>
</dbReference>
<dbReference type="GO" id="GO:0020037">
    <property type="term" value="F:heme binding"/>
    <property type="evidence" value="ECO:0007669"/>
    <property type="project" value="InterPro"/>
</dbReference>
<dbReference type="EMBL" id="OVEO01000003">
    <property type="protein sequence ID" value="SPQ95059.1"/>
    <property type="molecule type" value="Genomic_DNA"/>
</dbReference>
<dbReference type="PANTHER" id="PTHR24286:SF255">
    <property type="entry name" value="ALLENE OXIDE SYNTHASE, CHLOROPLASTIC"/>
    <property type="match status" value="1"/>
</dbReference>
<dbReference type="PANTHER" id="PTHR24286">
    <property type="entry name" value="CYTOCHROME P450 26"/>
    <property type="match status" value="1"/>
</dbReference>
<keyword evidence="6" id="KW-0408">Iron</keyword>
<dbReference type="GO" id="GO:0016829">
    <property type="term" value="F:lyase activity"/>
    <property type="evidence" value="ECO:0007669"/>
    <property type="project" value="UniProtKB-KW"/>
</dbReference>
<dbReference type="GO" id="GO:0006633">
    <property type="term" value="P:fatty acid biosynthetic process"/>
    <property type="evidence" value="ECO:0007669"/>
    <property type="project" value="UniProtKB-KW"/>
</dbReference>
<evidence type="ECO:0000313" key="14">
    <source>
        <dbReference type="Proteomes" id="UP000290189"/>
    </source>
</evidence>
<evidence type="ECO:0000256" key="9">
    <source>
        <dbReference type="ARBA" id="ARBA00023239"/>
    </source>
</evidence>
<dbReference type="GO" id="GO:0031408">
    <property type="term" value="P:oxylipin biosynthetic process"/>
    <property type="evidence" value="ECO:0007669"/>
    <property type="project" value="UniProtKB-KW"/>
</dbReference>
<feature type="region of interest" description="Disordered" evidence="10">
    <location>
        <begin position="1"/>
        <end position="78"/>
    </location>
</feature>
<evidence type="ECO:0000256" key="5">
    <source>
        <dbReference type="ARBA" id="ARBA00022832"/>
    </source>
</evidence>
<dbReference type="InterPro" id="IPR001128">
    <property type="entry name" value="Cyt_P450"/>
</dbReference>
<evidence type="ECO:0000313" key="13">
    <source>
        <dbReference type="Proteomes" id="UP000039324"/>
    </source>
</evidence>
<sequence length="551" mass="60692">MPDDAFAVNEDKQGHATDQEHHHLGKKDDSSKPAFKPASKQPAPAQVRGIPAPGPVPERSGGAHDQEHAPGEPAPVVVEPANAETRLVRVTRYLASWAGPLDPLPAIDVVRWATNLIGTFIDGRAAAGGAPVFRMHIGLPVVVLTDHTSAKFFLGSPSADLDREDFKRFGPLGVPATLVKQAMPSLVASDANGHKLDRAYTVALMHSRFGHVEDALRQSQQMVYDDFLPALLRHPDRYTIGDVATKFAGQFMFKWLLDTTPPSLKAMTTYIPDVVSDLQTSNWLGGLLGTVACTLKLAASHSKALSEEGLDIIRHSDLYEPYRKMALALEYTTDDLDRWLQFLIQFNGIAGIGLPLASAIAMLSEQRSTLDDLRREIGNDPLRFDTVDRYPLLESFAYEWQRFFLRPTIIFKKAMKDLQVPSTGGPLYQVRKGDLICAALPLCLRDDAVFGEAAGQFNARRFLDNPSLKSQVFTFGFVDAAHDPAPQTARFGCALYSAGVGLALFKILIGTWIQRVDWECDQEISFAGKYTGDYGPLTAKFKSVKRRQPQH</sequence>
<dbReference type="Proteomes" id="UP000039324">
    <property type="component" value="Unassembled WGS sequence"/>
</dbReference>
<keyword evidence="2" id="KW-0444">Lipid biosynthesis</keyword>
<dbReference type="OMA" id="LEWIFGM"/>
<dbReference type="OrthoDB" id="3945418at2759"/>
<keyword evidence="9" id="KW-0456">Lyase</keyword>
<reference evidence="12 14" key="2">
    <citation type="submission" date="2018-03" db="EMBL/GenBank/DDBJ databases">
        <authorList>
            <person name="Fogelqvist J."/>
        </authorList>
    </citation>
    <scope>NUCLEOTIDE SEQUENCE [LARGE SCALE GENOMIC DNA]</scope>
</reference>
<dbReference type="Pfam" id="PF00067">
    <property type="entry name" value="p450"/>
    <property type="match status" value="1"/>
</dbReference>
<evidence type="ECO:0000313" key="12">
    <source>
        <dbReference type="EMBL" id="SPQ95059.1"/>
    </source>
</evidence>
<dbReference type="GO" id="GO:0016705">
    <property type="term" value="F:oxidoreductase activity, acting on paired donors, with incorporation or reduction of molecular oxygen"/>
    <property type="evidence" value="ECO:0007669"/>
    <property type="project" value="InterPro"/>
</dbReference>
<dbReference type="GO" id="GO:0004497">
    <property type="term" value="F:monooxygenase activity"/>
    <property type="evidence" value="ECO:0007669"/>
    <property type="project" value="InterPro"/>
</dbReference>
<name>A0A0G4IYF5_PLABS</name>
<comment type="similarity">
    <text evidence="1">Belongs to the cytochrome P450 family.</text>
</comment>
<proteinExistence type="inferred from homology"/>
<keyword evidence="5" id="KW-0276">Fatty acid metabolism</keyword>
<evidence type="ECO:0000313" key="11">
    <source>
        <dbReference type="EMBL" id="CEP00277.1"/>
    </source>
</evidence>
<dbReference type="AlphaFoldDB" id="A0A0G4IYF5"/>
<dbReference type="Gene3D" id="1.10.630.10">
    <property type="entry name" value="Cytochrome P450"/>
    <property type="match status" value="1"/>
</dbReference>
<reference evidence="11 13" key="1">
    <citation type="submission" date="2015-02" db="EMBL/GenBank/DDBJ databases">
        <authorList>
            <person name="Chooi Y.-H."/>
        </authorList>
    </citation>
    <scope>NUCLEOTIDE SEQUENCE [LARGE SCALE GENOMIC DNA]</scope>
    <source>
        <strain evidence="11">E3</strain>
    </source>
</reference>
<keyword evidence="8" id="KW-0275">Fatty acid biosynthesis</keyword>
<dbReference type="InterPro" id="IPR036396">
    <property type="entry name" value="Cyt_P450_sf"/>
</dbReference>
<evidence type="ECO:0000256" key="1">
    <source>
        <dbReference type="ARBA" id="ARBA00010617"/>
    </source>
</evidence>
<evidence type="ECO:0000256" key="2">
    <source>
        <dbReference type="ARBA" id="ARBA00022516"/>
    </source>
</evidence>
<accession>A0A0G4IYF5</accession>
<organism evidence="11 13">
    <name type="scientific">Plasmodiophora brassicae</name>
    <name type="common">Clubroot disease agent</name>
    <dbReference type="NCBI Taxonomy" id="37360"/>
    <lineage>
        <taxon>Eukaryota</taxon>
        <taxon>Sar</taxon>
        <taxon>Rhizaria</taxon>
        <taxon>Endomyxa</taxon>
        <taxon>Phytomyxea</taxon>
        <taxon>Plasmodiophorida</taxon>
        <taxon>Plasmodiophoridae</taxon>
        <taxon>Plasmodiophora</taxon>
    </lineage>
</organism>
<evidence type="ECO:0000256" key="3">
    <source>
        <dbReference type="ARBA" id="ARBA00022723"/>
    </source>
</evidence>
<dbReference type="GO" id="GO:0005506">
    <property type="term" value="F:iron ion binding"/>
    <property type="evidence" value="ECO:0007669"/>
    <property type="project" value="InterPro"/>
</dbReference>
<dbReference type="Proteomes" id="UP000290189">
    <property type="component" value="Unassembled WGS sequence"/>
</dbReference>
<keyword evidence="3" id="KW-0479">Metal-binding</keyword>
<evidence type="ECO:0000256" key="8">
    <source>
        <dbReference type="ARBA" id="ARBA00023160"/>
    </source>
</evidence>
<feature type="compositionally biased region" description="Basic and acidic residues" evidence="10">
    <location>
        <begin position="9"/>
        <end position="31"/>
    </location>
</feature>
<evidence type="ECO:0000256" key="4">
    <source>
        <dbReference type="ARBA" id="ARBA00022767"/>
    </source>
</evidence>
<feature type="compositionally biased region" description="Basic and acidic residues" evidence="10">
    <location>
        <begin position="61"/>
        <end position="70"/>
    </location>
</feature>
<protein>
    <recommendedName>
        <fullName evidence="15">Cytochrome P450</fullName>
    </recommendedName>
</protein>
<evidence type="ECO:0008006" key="15">
    <source>
        <dbReference type="Google" id="ProtNLM"/>
    </source>
</evidence>
<evidence type="ECO:0000256" key="7">
    <source>
        <dbReference type="ARBA" id="ARBA00023098"/>
    </source>
</evidence>
<evidence type="ECO:0000256" key="10">
    <source>
        <dbReference type="SAM" id="MobiDB-lite"/>
    </source>
</evidence>
<keyword evidence="13" id="KW-1185">Reference proteome</keyword>
<gene>
    <name evidence="11" type="ORF">PBRA_008011</name>
    <name evidence="12" type="ORF">PLBR_LOCUS2274</name>
</gene>
<dbReference type="SUPFAM" id="SSF48264">
    <property type="entry name" value="Cytochrome P450"/>
    <property type="match status" value="1"/>
</dbReference>
<keyword evidence="12" id="KW-0496">Mitochondrion</keyword>
<keyword evidence="4" id="KW-0925">Oxylipin biosynthesis</keyword>
<evidence type="ECO:0000256" key="6">
    <source>
        <dbReference type="ARBA" id="ARBA00023004"/>
    </source>
</evidence>
<dbReference type="EMBL" id="CDSF01000100">
    <property type="protein sequence ID" value="CEP00277.1"/>
    <property type="molecule type" value="Genomic_DNA"/>
</dbReference>
<keyword evidence="7" id="KW-0443">Lipid metabolism</keyword>
<geneLocation type="mitochondrion" evidence="12"/>